<evidence type="ECO:0000256" key="3">
    <source>
        <dbReference type="SAM" id="MobiDB-lite"/>
    </source>
</evidence>
<evidence type="ECO:0000313" key="6">
    <source>
        <dbReference type="EMBL" id="TXG65366.1"/>
    </source>
</evidence>
<evidence type="ECO:0000313" key="7">
    <source>
        <dbReference type="Proteomes" id="UP000323000"/>
    </source>
</evidence>
<dbReference type="Proteomes" id="UP000323000">
    <property type="component" value="Chromosome 3"/>
</dbReference>
<feature type="domain" description="Lon N-terminal" evidence="5">
    <location>
        <begin position="52"/>
        <end position="268"/>
    </location>
</feature>
<dbReference type="GO" id="GO:0003697">
    <property type="term" value="F:single-stranded DNA binding"/>
    <property type="evidence" value="ECO:0007669"/>
    <property type="project" value="TreeGrafter"/>
</dbReference>
<dbReference type="GO" id="GO:0004176">
    <property type="term" value="F:ATP-dependent peptidase activity"/>
    <property type="evidence" value="ECO:0007669"/>
    <property type="project" value="InterPro"/>
</dbReference>
<evidence type="ECO:0000256" key="2">
    <source>
        <dbReference type="ARBA" id="ARBA00022737"/>
    </source>
</evidence>
<dbReference type="Gene3D" id="3.30.430.20">
    <property type="entry name" value="Gnk2 domain, C-X8-C-X2-C motif"/>
    <property type="match status" value="1"/>
</dbReference>
<accession>A0A5C7IAE4</accession>
<dbReference type="InterPro" id="IPR038408">
    <property type="entry name" value="GNK2_sf"/>
</dbReference>
<gene>
    <name evidence="6" type="ORF">EZV62_006641</name>
</gene>
<protein>
    <recommendedName>
        <fullName evidence="8">Gnk2-homologous domain-containing protein</fullName>
    </recommendedName>
</protein>
<sequence length="449" mass="50087">MHIQVLSTRPDPDPANAICSTRGHQRSRDPERNHVGGGGLGAAASPGLSGKVLALPLSHRPLFPGFYMPLYLKPDIVATCAKSIVIQAVLCGSQIVGSFTGKPKRQDPYCGAFLLKDKPGSDTSATETEKSVRDEEFFFYNCLHEVGTIDQITIIQGDQVILIGHRRLRITEMMSWKDRELLEFGSALLVRIPLRSTLIILKDNPYDKDDDVIKATSFEHIGDFSFPWLADFGAAISGGNKVQCQAVLEELDVFTSIAKAIEEMISDKISFDAYGISLSDKNFDVLRSQKILDEDHFVLNDVKERILEFIAVGKLRGTSQVLSGYESYLSALYAMQITPIPGRLEMSPEVSGYNMDNVTLNLTKFNEVWESLMDRLVTKAYRLKFGTEEANFTKFLKIYALMQCTPDISENDCDSCLRQNVASFQICYNGKEGGYVNNNQPIPQVFELF</sequence>
<evidence type="ECO:0000259" key="4">
    <source>
        <dbReference type="PROSITE" id="PS51473"/>
    </source>
</evidence>
<dbReference type="InterPro" id="IPR003111">
    <property type="entry name" value="Lon_prtase_N"/>
</dbReference>
<dbReference type="OrthoDB" id="2411602at2759"/>
<dbReference type="PANTHER" id="PTHR43718">
    <property type="entry name" value="LON PROTEASE"/>
    <property type="match status" value="1"/>
</dbReference>
<dbReference type="AlphaFoldDB" id="A0A5C7IAE4"/>
<dbReference type="Pfam" id="PF01657">
    <property type="entry name" value="Stress-antifung"/>
    <property type="match status" value="1"/>
</dbReference>
<dbReference type="PROSITE" id="PS51787">
    <property type="entry name" value="LON_N"/>
    <property type="match status" value="1"/>
</dbReference>
<feature type="domain" description="Gnk2-homologous" evidence="4">
    <location>
        <begin position="346"/>
        <end position="449"/>
    </location>
</feature>
<evidence type="ECO:0000256" key="1">
    <source>
        <dbReference type="ARBA" id="ARBA00022729"/>
    </source>
</evidence>
<dbReference type="GO" id="GO:0004252">
    <property type="term" value="F:serine-type endopeptidase activity"/>
    <property type="evidence" value="ECO:0007669"/>
    <property type="project" value="InterPro"/>
</dbReference>
<organism evidence="6 7">
    <name type="scientific">Acer yangbiense</name>
    <dbReference type="NCBI Taxonomy" id="1000413"/>
    <lineage>
        <taxon>Eukaryota</taxon>
        <taxon>Viridiplantae</taxon>
        <taxon>Streptophyta</taxon>
        <taxon>Embryophyta</taxon>
        <taxon>Tracheophyta</taxon>
        <taxon>Spermatophyta</taxon>
        <taxon>Magnoliopsida</taxon>
        <taxon>eudicotyledons</taxon>
        <taxon>Gunneridae</taxon>
        <taxon>Pentapetalae</taxon>
        <taxon>rosids</taxon>
        <taxon>malvids</taxon>
        <taxon>Sapindales</taxon>
        <taxon>Sapindaceae</taxon>
        <taxon>Hippocastanoideae</taxon>
        <taxon>Acereae</taxon>
        <taxon>Acer</taxon>
    </lineage>
</organism>
<dbReference type="GO" id="GO:0005524">
    <property type="term" value="F:ATP binding"/>
    <property type="evidence" value="ECO:0007669"/>
    <property type="project" value="InterPro"/>
</dbReference>
<dbReference type="PANTHER" id="PTHR43718:SF2">
    <property type="entry name" value="LON PROTEASE HOMOLOG, MITOCHONDRIAL"/>
    <property type="match status" value="1"/>
</dbReference>
<dbReference type="PROSITE" id="PS51473">
    <property type="entry name" value="GNK2"/>
    <property type="match status" value="1"/>
</dbReference>
<dbReference type="InterPro" id="IPR002902">
    <property type="entry name" value="GNK2"/>
</dbReference>
<evidence type="ECO:0000259" key="5">
    <source>
        <dbReference type="PROSITE" id="PS51787"/>
    </source>
</evidence>
<dbReference type="SMART" id="SM00464">
    <property type="entry name" value="LON"/>
    <property type="match status" value="1"/>
</dbReference>
<dbReference type="InterPro" id="IPR027065">
    <property type="entry name" value="Lon_Prtase"/>
</dbReference>
<dbReference type="GO" id="GO:0005759">
    <property type="term" value="C:mitochondrial matrix"/>
    <property type="evidence" value="ECO:0007669"/>
    <property type="project" value="TreeGrafter"/>
</dbReference>
<dbReference type="GO" id="GO:0051131">
    <property type="term" value="P:chaperone-mediated protein complex assembly"/>
    <property type="evidence" value="ECO:0007669"/>
    <property type="project" value="TreeGrafter"/>
</dbReference>
<dbReference type="EMBL" id="VAHF01000003">
    <property type="protein sequence ID" value="TXG65366.1"/>
    <property type="molecule type" value="Genomic_DNA"/>
</dbReference>
<name>A0A5C7IAE4_9ROSI</name>
<comment type="caution">
    <text evidence="6">The sequence shown here is derived from an EMBL/GenBank/DDBJ whole genome shotgun (WGS) entry which is preliminary data.</text>
</comment>
<dbReference type="Pfam" id="PF02190">
    <property type="entry name" value="LON_substr_bdg"/>
    <property type="match status" value="1"/>
</dbReference>
<dbReference type="GO" id="GO:0006515">
    <property type="term" value="P:protein quality control for misfolded or incompletely synthesized proteins"/>
    <property type="evidence" value="ECO:0007669"/>
    <property type="project" value="TreeGrafter"/>
</dbReference>
<keyword evidence="2" id="KW-0677">Repeat</keyword>
<dbReference type="GO" id="GO:0007005">
    <property type="term" value="P:mitochondrion organization"/>
    <property type="evidence" value="ECO:0007669"/>
    <property type="project" value="TreeGrafter"/>
</dbReference>
<evidence type="ECO:0008006" key="8">
    <source>
        <dbReference type="Google" id="ProtNLM"/>
    </source>
</evidence>
<dbReference type="CDD" id="cd23509">
    <property type="entry name" value="Gnk2-like"/>
    <property type="match status" value="1"/>
</dbReference>
<feature type="region of interest" description="Disordered" evidence="3">
    <location>
        <begin position="1"/>
        <end position="41"/>
    </location>
</feature>
<keyword evidence="1" id="KW-0732">Signal</keyword>
<keyword evidence="7" id="KW-1185">Reference proteome</keyword>
<reference evidence="7" key="1">
    <citation type="journal article" date="2019" name="Gigascience">
        <title>De novo genome assembly of the endangered Acer yangbiense, a plant species with extremely small populations endemic to Yunnan Province, China.</title>
        <authorList>
            <person name="Yang J."/>
            <person name="Wariss H.M."/>
            <person name="Tao L."/>
            <person name="Zhang R."/>
            <person name="Yun Q."/>
            <person name="Hollingsworth P."/>
            <person name="Dao Z."/>
            <person name="Luo G."/>
            <person name="Guo H."/>
            <person name="Ma Y."/>
            <person name="Sun W."/>
        </authorList>
    </citation>
    <scope>NUCLEOTIDE SEQUENCE [LARGE SCALE GENOMIC DNA]</scope>
    <source>
        <strain evidence="7">cv. Malutang</strain>
    </source>
</reference>
<proteinExistence type="predicted"/>